<comment type="caution">
    <text evidence="1">The sequence shown here is derived from an EMBL/GenBank/DDBJ whole genome shotgun (WGS) entry which is preliminary data.</text>
</comment>
<proteinExistence type="predicted"/>
<sequence length="138" mass="15418">MIGNLPGARHRLTGEHEKVLTLRRRQPQRPRQRGQYVRGRIRRPALFEPHDVVDGQAGELGEFLTPQAWRAPASVVWQADLGRFRAIPPGVQRPAEIRGSGHLPSIADRPRPVVVLRVHRLRRVLVDARGSVDGGCTG</sequence>
<keyword evidence="2" id="KW-1185">Reference proteome</keyword>
<organism evidence="1 2">
    <name type="scientific">Actinacidiphila cocklensis</name>
    <dbReference type="NCBI Taxonomy" id="887465"/>
    <lineage>
        <taxon>Bacteria</taxon>
        <taxon>Bacillati</taxon>
        <taxon>Actinomycetota</taxon>
        <taxon>Actinomycetes</taxon>
        <taxon>Kitasatosporales</taxon>
        <taxon>Streptomycetaceae</taxon>
        <taxon>Actinacidiphila</taxon>
    </lineage>
</organism>
<accession>A0A9W4DT99</accession>
<name>A0A9W4DT99_9ACTN</name>
<dbReference type="Proteomes" id="UP001152519">
    <property type="component" value="Unassembled WGS sequence"/>
</dbReference>
<evidence type="ECO:0000313" key="2">
    <source>
        <dbReference type="Proteomes" id="UP001152519"/>
    </source>
</evidence>
<dbReference type="EMBL" id="CAJSLV010000050">
    <property type="protein sequence ID" value="CAG6393567.1"/>
    <property type="molecule type" value="Genomic_DNA"/>
</dbReference>
<evidence type="ECO:0000313" key="1">
    <source>
        <dbReference type="EMBL" id="CAG6393567.1"/>
    </source>
</evidence>
<protein>
    <submittedName>
        <fullName evidence="1">Uncharacterized protein</fullName>
    </submittedName>
</protein>
<gene>
    <name evidence="1" type="ORF">SCOCK_210008</name>
</gene>
<reference evidence="1" key="1">
    <citation type="submission" date="2021-05" db="EMBL/GenBank/DDBJ databases">
        <authorList>
            <person name="Arsene-Ploetze F."/>
        </authorList>
    </citation>
    <scope>NUCLEOTIDE SEQUENCE</scope>
    <source>
        <strain evidence="1">DSM 42138</strain>
    </source>
</reference>
<dbReference type="AlphaFoldDB" id="A0A9W4DT99"/>